<evidence type="ECO:0000313" key="2">
    <source>
        <dbReference type="EMBL" id="SKA02484.1"/>
    </source>
</evidence>
<feature type="transmembrane region" description="Helical" evidence="1">
    <location>
        <begin position="169"/>
        <end position="188"/>
    </location>
</feature>
<dbReference type="OrthoDB" id="2360056at2"/>
<dbReference type="Proteomes" id="UP000190328">
    <property type="component" value="Unassembled WGS sequence"/>
</dbReference>
<sequence>MNATELQEKKQQNQELEEKLTKKNTEYIFSLKKAMDELGISETEKVEKLNEMLTEIVDKQKSGQTARSIYGTVTHVTNEMKSPNATAQNKEENTRPLWMWLDNTLLLLAVLGLVSGVSAFITKEQTSTYGLLSTVVMAAVGGGVFYMMYHFIYQYEKPGADRSKRPSMLKMAGIMLVAMFVWMLIYAGTLFVPPVLNPHVSGWVMILIGGLSFLAKMYLKRQFNIASSLQSRR</sequence>
<dbReference type="Pfam" id="PF06570">
    <property type="entry name" value="DUF1129"/>
    <property type="match status" value="1"/>
</dbReference>
<feature type="transmembrane region" description="Helical" evidence="1">
    <location>
        <begin position="128"/>
        <end position="149"/>
    </location>
</feature>
<dbReference type="RefSeq" id="WP_078808093.1">
    <property type="nucleotide sequence ID" value="NZ_FUXI01000029.1"/>
</dbReference>
<reference evidence="2 3" key="1">
    <citation type="submission" date="2017-02" db="EMBL/GenBank/DDBJ databases">
        <authorList>
            <person name="Peterson S.W."/>
        </authorList>
    </citation>
    <scope>NUCLEOTIDE SEQUENCE [LARGE SCALE GENOMIC DNA]</scope>
    <source>
        <strain evidence="2 3">ATCC BAA-1030</strain>
    </source>
</reference>
<protein>
    <submittedName>
        <fullName evidence="2">Uncharacterized membrane-anchored protein</fullName>
    </submittedName>
</protein>
<proteinExistence type="predicted"/>
<keyword evidence="1" id="KW-1133">Transmembrane helix</keyword>
<keyword evidence="1" id="KW-0812">Transmembrane</keyword>
<name>A0A1T4QFJ4_9ENTE</name>
<dbReference type="AlphaFoldDB" id="A0A1T4QFJ4"/>
<evidence type="ECO:0000256" key="1">
    <source>
        <dbReference type="SAM" id="Phobius"/>
    </source>
</evidence>
<keyword evidence="3" id="KW-1185">Reference proteome</keyword>
<feature type="transmembrane region" description="Helical" evidence="1">
    <location>
        <begin position="200"/>
        <end position="219"/>
    </location>
</feature>
<evidence type="ECO:0000313" key="3">
    <source>
        <dbReference type="Proteomes" id="UP000190328"/>
    </source>
</evidence>
<gene>
    <name evidence="2" type="ORF">SAMN02745116_02183</name>
</gene>
<dbReference type="EMBL" id="FUXI01000029">
    <property type="protein sequence ID" value="SKA02484.1"/>
    <property type="molecule type" value="Genomic_DNA"/>
</dbReference>
<keyword evidence="1" id="KW-0472">Membrane</keyword>
<dbReference type="InterPro" id="IPR009214">
    <property type="entry name" value="DUF1129"/>
</dbReference>
<dbReference type="STRING" id="263852.SAMN02745116_02183"/>
<organism evidence="2 3">
    <name type="scientific">Pilibacter termitis</name>
    <dbReference type="NCBI Taxonomy" id="263852"/>
    <lineage>
        <taxon>Bacteria</taxon>
        <taxon>Bacillati</taxon>
        <taxon>Bacillota</taxon>
        <taxon>Bacilli</taxon>
        <taxon>Lactobacillales</taxon>
        <taxon>Enterococcaceae</taxon>
        <taxon>Pilibacter</taxon>
    </lineage>
</organism>
<dbReference type="PIRSF" id="PIRSF033111">
    <property type="entry name" value="UCP033111"/>
    <property type="match status" value="1"/>
</dbReference>
<accession>A0A1T4QFJ4</accession>
<feature type="transmembrane region" description="Helical" evidence="1">
    <location>
        <begin position="105"/>
        <end position="122"/>
    </location>
</feature>